<evidence type="ECO:0000313" key="8">
    <source>
        <dbReference type="Proteomes" id="UP000001916"/>
    </source>
</evidence>
<dbReference type="EMBL" id="CP002042">
    <property type="protein sequence ID" value="ADH64583.1"/>
    <property type="molecule type" value="Genomic_DNA"/>
</dbReference>
<dbReference type="RefSeq" id="WP_013159118.1">
    <property type="nucleotide sequence ID" value="NC_014212.1"/>
</dbReference>
<evidence type="ECO:0000256" key="1">
    <source>
        <dbReference type="ARBA" id="ARBA00004141"/>
    </source>
</evidence>
<evidence type="ECO:0000313" key="7">
    <source>
        <dbReference type="EMBL" id="ADH64583.1"/>
    </source>
</evidence>
<dbReference type="AlphaFoldDB" id="D7BC86"/>
<dbReference type="InterPro" id="IPR007016">
    <property type="entry name" value="O-antigen_ligase-rel_domated"/>
</dbReference>
<dbReference type="PANTHER" id="PTHR37422">
    <property type="entry name" value="TEICHURONIC ACID BIOSYNTHESIS PROTEIN TUAE"/>
    <property type="match status" value="1"/>
</dbReference>
<feature type="transmembrane region" description="Helical" evidence="5">
    <location>
        <begin position="329"/>
        <end position="357"/>
    </location>
</feature>
<dbReference type="Proteomes" id="UP000001916">
    <property type="component" value="Chromosome"/>
</dbReference>
<dbReference type="STRING" id="526227.Mesil_2737"/>
<dbReference type="Pfam" id="PF04932">
    <property type="entry name" value="Wzy_C"/>
    <property type="match status" value="1"/>
</dbReference>
<evidence type="ECO:0000256" key="4">
    <source>
        <dbReference type="ARBA" id="ARBA00023136"/>
    </source>
</evidence>
<comment type="subcellular location">
    <subcellularLocation>
        <location evidence="1">Membrane</location>
        <topology evidence="1">Multi-pass membrane protein</topology>
    </subcellularLocation>
</comment>
<sequence length="542" mass="59880">MREFFRALPFALLPLQPAWFALGAAAVGLLRWERWLVGTALLCVLLGSLGQLWAPRELYPLERPPFLGSLSPQASPNLIRPFDLDGMFGWNSADQAGGFAQRVKEGFWRLPRKNPQSGREQAEFLAGRWYPLEPGQTYTQSFYLRHDGTQASFQITFFTERGHHPVPTQMEKVAPGIWRVWGSYTAQEGDKAVRAIDFFNGGGDWTYLEVGWAQLERGSAPTPYRPGEIPQVGLWPRLAWWVGLALMSVLVFQGCFFLLRKVNSRWAAIALLLGLAVHLGYGMYQLTHFEAVPARASGFTPQPNCFGHGAVMVAGLAWVLGGARAGGVALLLAAATVWASGSRAAFLALGALVLAWLMTLRRSRPFALAGLMIGSFWLWLEPSFLGRLSSVFQLDSSAESRLQFWHIALKAFREHPLGGVGFGNFPLYYQINLPPGAIETYAPHAHNLLLHLLAEGGLLGLAGFGVLWGSVAVVLVRRSAWRGLVLLGVAFLLNLFDYTFFNAAVYYPLWAGIAWAMLQAEQNERAVIPAPRNHNHPDTLTG</sequence>
<feature type="transmembrane region" description="Helical" evidence="5">
    <location>
        <begin position="238"/>
        <end position="259"/>
    </location>
</feature>
<feature type="transmembrane region" description="Helical" evidence="5">
    <location>
        <begin position="305"/>
        <end position="323"/>
    </location>
</feature>
<evidence type="ECO:0000259" key="6">
    <source>
        <dbReference type="Pfam" id="PF04932"/>
    </source>
</evidence>
<reference evidence="7 8" key="1">
    <citation type="journal article" date="2010" name="Stand. Genomic Sci.">
        <title>Complete genome sequence of Meiothermus silvanus type strain (VI-R2).</title>
        <authorList>
            <person name="Sikorski J."/>
            <person name="Tindall B.J."/>
            <person name="Lowry S."/>
            <person name="Lucas S."/>
            <person name="Nolan M."/>
            <person name="Copeland A."/>
            <person name="Glavina Del Rio T."/>
            <person name="Tice H."/>
            <person name="Cheng J.F."/>
            <person name="Han C."/>
            <person name="Pitluck S."/>
            <person name="Liolios K."/>
            <person name="Ivanova N."/>
            <person name="Mavromatis K."/>
            <person name="Mikhailova N."/>
            <person name="Pati A."/>
            <person name="Goodwin L."/>
            <person name="Chen A."/>
            <person name="Palaniappan K."/>
            <person name="Land M."/>
            <person name="Hauser L."/>
            <person name="Chang Y.J."/>
            <person name="Jeffries C.D."/>
            <person name="Rohde M."/>
            <person name="Goker M."/>
            <person name="Woyke T."/>
            <person name="Bristow J."/>
            <person name="Eisen J.A."/>
            <person name="Markowitz V."/>
            <person name="Hugenholtz P."/>
            <person name="Kyrpides N.C."/>
            <person name="Klenk H.P."/>
            <person name="Lapidus A."/>
        </authorList>
    </citation>
    <scope>NUCLEOTIDE SEQUENCE [LARGE SCALE GENOMIC DNA]</scope>
    <source>
        <strain evidence="8">ATCC 700542 / DSM 9946 / VI-R2</strain>
    </source>
</reference>
<gene>
    <name evidence="7" type="ordered locus">Mesil_2737</name>
</gene>
<evidence type="ECO:0000256" key="3">
    <source>
        <dbReference type="ARBA" id="ARBA00022989"/>
    </source>
</evidence>
<name>D7BC86_ALLS1</name>
<evidence type="ECO:0000256" key="5">
    <source>
        <dbReference type="SAM" id="Phobius"/>
    </source>
</evidence>
<accession>D7BC86</accession>
<dbReference type="PANTHER" id="PTHR37422:SF13">
    <property type="entry name" value="LIPOPOLYSACCHARIDE BIOSYNTHESIS PROTEIN PA4999-RELATED"/>
    <property type="match status" value="1"/>
</dbReference>
<organism evidence="7 8">
    <name type="scientific">Allomeiothermus silvanus (strain ATCC 700542 / DSM 9946 / NBRC 106475 / NCIMB 13440 / VI-R2)</name>
    <name type="common">Thermus silvanus</name>
    <dbReference type="NCBI Taxonomy" id="526227"/>
    <lineage>
        <taxon>Bacteria</taxon>
        <taxon>Thermotogati</taxon>
        <taxon>Deinococcota</taxon>
        <taxon>Deinococci</taxon>
        <taxon>Thermales</taxon>
        <taxon>Thermaceae</taxon>
        <taxon>Allomeiothermus</taxon>
    </lineage>
</organism>
<feature type="transmembrane region" description="Helical" evidence="5">
    <location>
        <begin position="483"/>
        <end position="507"/>
    </location>
</feature>
<proteinExistence type="predicted"/>
<dbReference type="eggNOG" id="COG3307">
    <property type="taxonomic scope" value="Bacteria"/>
</dbReference>
<feature type="transmembrane region" description="Helical" evidence="5">
    <location>
        <begin position="457"/>
        <end position="476"/>
    </location>
</feature>
<dbReference type="HOGENOM" id="CLU_520545_0_0_0"/>
<dbReference type="KEGG" id="msv:Mesil_2737"/>
<keyword evidence="2 5" id="KW-0812">Transmembrane</keyword>
<keyword evidence="3 5" id="KW-1133">Transmembrane helix</keyword>
<dbReference type="InterPro" id="IPR051533">
    <property type="entry name" value="WaaL-like"/>
</dbReference>
<dbReference type="OrthoDB" id="27575at2"/>
<dbReference type="GO" id="GO:0016020">
    <property type="term" value="C:membrane"/>
    <property type="evidence" value="ECO:0007669"/>
    <property type="project" value="UniProtKB-SubCell"/>
</dbReference>
<keyword evidence="4 5" id="KW-0472">Membrane</keyword>
<keyword evidence="8" id="KW-1185">Reference proteome</keyword>
<protein>
    <submittedName>
        <fullName evidence="7">O-antigen polymerase</fullName>
    </submittedName>
</protein>
<feature type="domain" description="O-antigen ligase-related" evidence="6">
    <location>
        <begin position="329"/>
        <end position="464"/>
    </location>
</feature>
<evidence type="ECO:0000256" key="2">
    <source>
        <dbReference type="ARBA" id="ARBA00022692"/>
    </source>
</evidence>
<feature type="transmembrane region" description="Helical" evidence="5">
    <location>
        <begin position="265"/>
        <end position="284"/>
    </location>
</feature>